<evidence type="ECO:0000313" key="1">
    <source>
        <dbReference type="EMBL" id="KFB45200.1"/>
    </source>
</evidence>
<accession>A0A084W4Q6</accession>
<dbReference type="GO" id="GO:0016853">
    <property type="term" value="F:isomerase activity"/>
    <property type="evidence" value="ECO:0007669"/>
    <property type="project" value="UniProtKB-KW"/>
</dbReference>
<dbReference type="EMBL" id="KE525299">
    <property type="protein sequence ID" value="KFB45200.1"/>
    <property type="molecule type" value="Genomic_DNA"/>
</dbReference>
<gene>
    <name evidence="1" type="ORF">ZHAS_00013164</name>
</gene>
<sequence>MEVRCGTILRKRDRHPTDDMGDAMKDGSLLSCLPWHHHHHQTIIIQQQAERRISASSPSTSRHLANGIFLRPIKKSHPGTQRGDVRVSRGQKGFYPRTGGELCLREGTVEMFAWLSAAFKRAVLIRAEPQKVVRQKRGCVRLEK</sequence>
<reference evidence="1 3" key="1">
    <citation type="journal article" date="2014" name="BMC Genomics">
        <title>Genome sequence of Anopheles sinensis provides insight into genetics basis of mosquito competence for malaria parasites.</title>
        <authorList>
            <person name="Zhou D."/>
            <person name="Zhang D."/>
            <person name="Ding G."/>
            <person name="Shi L."/>
            <person name="Hou Q."/>
            <person name="Ye Y."/>
            <person name="Xu Y."/>
            <person name="Zhou H."/>
            <person name="Xiong C."/>
            <person name="Li S."/>
            <person name="Yu J."/>
            <person name="Hong S."/>
            <person name="Yu X."/>
            <person name="Zou P."/>
            <person name="Chen C."/>
            <person name="Chang X."/>
            <person name="Wang W."/>
            <person name="Lv Y."/>
            <person name="Sun Y."/>
            <person name="Ma L."/>
            <person name="Shen B."/>
            <person name="Zhu C."/>
        </authorList>
    </citation>
    <scope>NUCLEOTIDE SEQUENCE [LARGE SCALE GENOMIC DNA]</scope>
</reference>
<dbReference type="Proteomes" id="UP000030765">
    <property type="component" value="Unassembled WGS sequence"/>
</dbReference>
<protein>
    <submittedName>
        <fullName evidence="1 2">Xylose isomerase</fullName>
    </submittedName>
</protein>
<organism evidence="1">
    <name type="scientific">Anopheles sinensis</name>
    <name type="common">Mosquito</name>
    <dbReference type="NCBI Taxonomy" id="74873"/>
    <lineage>
        <taxon>Eukaryota</taxon>
        <taxon>Metazoa</taxon>
        <taxon>Ecdysozoa</taxon>
        <taxon>Arthropoda</taxon>
        <taxon>Hexapoda</taxon>
        <taxon>Insecta</taxon>
        <taxon>Pterygota</taxon>
        <taxon>Neoptera</taxon>
        <taxon>Endopterygota</taxon>
        <taxon>Diptera</taxon>
        <taxon>Nematocera</taxon>
        <taxon>Culicoidea</taxon>
        <taxon>Culicidae</taxon>
        <taxon>Anophelinae</taxon>
        <taxon>Anopheles</taxon>
    </lineage>
</organism>
<name>A0A084W4Q6_ANOSI</name>
<dbReference type="AlphaFoldDB" id="A0A084W4Q6"/>
<dbReference type="EMBL" id="ATLV01020368">
    <property type="status" value="NOT_ANNOTATED_CDS"/>
    <property type="molecule type" value="Genomic_DNA"/>
</dbReference>
<dbReference type="VEuPathDB" id="VectorBase:ASIC013164"/>
<keyword evidence="3" id="KW-1185">Reference proteome</keyword>
<dbReference type="EnsemblMetazoa" id="ASIC013164-RA">
    <property type="protein sequence ID" value="ASIC013164-PA"/>
    <property type="gene ID" value="ASIC013164"/>
</dbReference>
<reference evidence="2" key="2">
    <citation type="submission" date="2020-05" db="UniProtKB">
        <authorList>
            <consortium name="EnsemblMetazoa"/>
        </authorList>
    </citation>
    <scope>IDENTIFICATION</scope>
</reference>
<evidence type="ECO:0000313" key="2">
    <source>
        <dbReference type="EnsemblMetazoa" id="ASIC013164-PA"/>
    </source>
</evidence>
<keyword evidence="1" id="KW-0413">Isomerase</keyword>
<proteinExistence type="predicted"/>
<evidence type="ECO:0000313" key="3">
    <source>
        <dbReference type="Proteomes" id="UP000030765"/>
    </source>
</evidence>